<dbReference type="Pfam" id="PF01121">
    <property type="entry name" value="CoaE"/>
    <property type="match status" value="1"/>
</dbReference>
<dbReference type="SUPFAM" id="SSF52540">
    <property type="entry name" value="P-loop containing nucleoside triphosphate hydrolases"/>
    <property type="match status" value="1"/>
</dbReference>
<keyword evidence="2" id="KW-0547">Nucleotide-binding</keyword>
<dbReference type="PANTHER" id="PTHR10695:SF46">
    <property type="entry name" value="BIFUNCTIONAL COENZYME A SYNTHASE-RELATED"/>
    <property type="match status" value="1"/>
</dbReference>
<dbReference type="OrthoDB" id="247245at2759"/>
<evidence type="ECO:0008006" key="6">
    <source>
        <dbReference type="Google" id="ProtNLM"/>
    </source>
</evidence>
<dbReference type="GO" id="GO:0004140">
    <property type="term" value="F:dephospho-CoA kinase activity"/>
    <property type="evidence" value="ECO:0007669"/>
    <property type="project" value="InterPro"/>
</dbReference>
<protein>
    <recommendedName>
        <fullName evidence="6">Dephospho-CoA kinase</fullName>
    </recommendedName>
</protein>
<keyword evidence="3" id="KW-0067">ATP-binding</keyword>
<accession>A0A565CDN9</accession>
<evidence type="ECO:0000256" key="2">
    <source>
        <dbReference type="ARBA" id="ARBA00022741"/>
    </source>
</evidence>
<dbReference type="GO" id="GO:0005524">
    <property type="term" value="F:ATP binding"/>
    <property type="evidence" value="ECO:0007669"/>
    <property type="project" value="UniProtKB-KW"/>
</dbReference>
<dbReference type="CDD" id="cd02022">
    <property type="entry name" value="DPCK"/>
    <property type="match status" value="1"/>
</dbReference>
<dbReference type="GO" id="GO:0015937">
    <property type="term" value="P:coenzyme A biosynthetic process"/>
    <property type="evidence" value="ECO:0007669"/>
    <property type="project" value="InterPro"/>
</dbReference>
<evidence type="ECO:0000313" key="4">
    <source>
        <dbReference type="EMBL" id="VVB11755.1"/>
    </source>
</evidence>
<evidence type="ECO:0000256" key="1">
    <source>
        <dbReference type="ARBA" id="ARBA00004724"/>
    </source>
</evidence>
<name>A0A565CDN9_9BRAS</name>
<dbReference type="PANTHER" id="PTHR10695">
    <property type="entry name" value="DEPHOSPHO-COA KINASE-RELATED"/>
    <property type="match status" value="1"/>
</dbReference>
<gene>
    <name evidence="4" type="ORF">ANE_LOCUS22199</name>
</gene>
<comment type="caution">
    <text evidence="4">The sequence shown here is derived from an EMBL/GenBank/DDBJ whole genome shotgun (WGS) entry which is preliminary data.</text>
</comment>
<comment type="pathway">
    <text evidence="1">Cofactor biosynthesis; coenzyme A biosynthesis.</text>
</comment>
<reference evidence="4" key="1">
    <citation type="submission" date="2019-07" db="EMBL/GenBank/DDBJ databases">
        <authorList>
            <person name="Dittberner H."/>
        </authorList>
    </citation>
    <scope>NUCLEOTIDE SEQUENCE [LARGE SCALE GENOMIC DNA]</scope>
</reference>
<sequence length="78" mass="8975">MADQFLYGTKVIVVDIPLLFEAKMDKWTKPIVVVWVSQETQLKRLMERAGLSEEDARNKVMAQMSLDLKQSVMAQMQS</sequence>
<dbReference type="Proteomes" id="UP000489600">
    <property type="component" value="Unassembled WGS sequence"/>
</dbReference>
<dbReference type="InterPro" id="IPR027417">
    <property type="entry name" value="P-loop_NTPase"/>
</dbReference>
<keyword evidence="5" id="KW-1185">Reference proteome</keyword>
<dbReference type="Gene3D" id="3.40.50.300">
    <property type="entry name" value="P-loop containing nucleotide triphosphate hydrolases"/>
    <property type="match status" value="1"/>
</dbReference>
<evidence type="ECO:0000256" key="3">
    <source>
        <dbReference type="ARBA" id="ARBA00022840"/>
    </source>
</evidence>
<organism evidence="4 5">
    <name type="scientific">Arabis nemorensis</name>
    <dbReference type="NCBI Taxonomy" id="586526"/>
    <lineage>
        <taxon>Eukaryota</taxon>
        <taxon>Viridiplantae</taxon>
        <taxon>Streptophyta</taxon>
        <taxon>Embryophyta</taxon>
        <taxon>Tracheophyta</taxon>
        <taxon>Spermatophyta</taxon>
        <taxon>Magnoliopsida</taxon>
        <taxon>eudicotyledons</taxon>
        <taxon>Gunneridae</taxon>
        <taxon>Pentapetalae</taxon>
        <taxon>rosids</taxon>
        <taxon>malvids</taxon>
        <taxon>Brassicales</taxon>
        <taxon>Brassicaceae</taxon>
        <taxon>Arabideae</taxon>
        <taxon>Arabis</taxon>
    </lineage>
</organism>
<dbReference type="AlphaFoldDB" id="A0A565CDN9"/>
<dbReference type="EMBL" id="CABITT030000007">
    <property type="protein sequence ID" value="VVB11755.1"/>
    <property type="molecule type" value="Genomic_DNA"/>
</dbReference>
<dbReference type="InterPro" id="IPR001977">
    <property type="entry name" value="Depp_CoAkinase"/>
</dbReference>
<evidence type="ECO:0000313" key="5">
    <source>
        <dbReference type="Proteomes" id="UP000489600"/>
    </source>
</evidence>
<proteinExistence type="predicted"/>
<dbReference type="PROSITE" id="PS51219">
    <property type="entry name" value="DPCK"/>
    <property type="match status" value="1"/>
</dbReference>